<reference evidence="2 3" key="1">
    <citation type="submission" date="2020-02" db="EMBL/GenBank/DDBJ databases">
        <title>Genome sequence of the type strain DSM 27180 of Arthrobacter silviterrae.</title>
        <authorList>
            <person name="Gao J."/>
            <person name="Sun J."/>
        </authorList>
    </citation>
    <scope>NUCLEOTIDE SEQUENCE [LARGE SCALE GENOMIC DNA]</scope>
    <source>
        <strain evidence="2 3">DSM 27180</strain>
    </source>
</reference>
<name>A0ABX0DEJ1_9MICC</name>
<comment type="caution">
    <text evidence="2">The sequence shown here is derived from an EMBL/GenBank/DDBJ whole genome shotgun (WGS) entry which is preliminary data.</text>
</comment>
<dbReference type="EMBL" id="JAAKZI010000044">
    <property type="protein sequence ID" value="NGN85294.1"/>
    <property type="molecule type" value="Genomic_DNA"/>
</dbReference>
<evidence type="ECO:0000313" key="2">
    <source>
        <dbReference type="EMBL" id="NGN85294.1"/>
    </source>
</evidence>
<dbReference type="InterPro" id="IPR014914">
    <property type="entry name" value="RES_dom"/>
</dbReference>
<evidence type="ECO:0000313" key="3">
    <source>
        <dbReference type="Proteomes" id="UP000479226"/>
    </source>
</evidence>
<dbReference type="Pfam" id="PF08808">
    <property type="entry name" value="RES"/>
    <property type="match status" value="1"/>
</dbReference>
<gene>
    <name evidence="2" type="ORF">G6N77_17765</name>
</gene>
<organism evidence="2 3">
    <name type="scientific">Arthrobacter silviterrae</name>
    <dbReference type="NCBI Taxonomy" id="2026658"/>
    <lineage>
        <taxon>Bacteria</taxon>
        <taxon>Bacillati</taxon>
        <taxon>Actinomycetota</taxon>
        <taxon>Actinomycetes</taxon>
        <taxon>Micrococcales</taxon>
        <taxon>Micrococcaceae</taxon>
        <taxon>Arthrobacter</taxon>
    </lineage>
</organism>
<evidence type="ECO:0000259" key="1">
    <source>
        <dbReference type="Pfam" id="PF08808"/>
    </source>
</evidence>
<keyword evidence="3" id="KW-1185">Reference proteome</keyword>
<protein>
    <submittedName>
        <fullName evidence="2">RES family NAD+ phosphorylase</fullName>
    </submittedName>
</protein>
<dbReference type="Proteomes" id="UP000479226">
    <property type="component" value="Unassembled WGS sequence"/>
</dbReference>
<accession>A0ABX0DEJ1</accession>
<sequence>MCRYRAHGLHSPWYFSHGVGRFNLEAPKGTLNSASSEEVAVREFLGVAFVGDPAIPASMIADRWISHLEIPGIKAADFTSGAASAFGIVPGDITAPMNDDYVMTRAWAATMEAAGFEGIQSRSRFGAGTNPTCLYVFGPAGENEIGATNAKVTMRSVIEKMPGYTIDSIPTSDVLVVDP</sequence>
<proteinExistence type="predicted"/>
<feature type="domain" description="RES" evidence="1">
    <location>
        <begin position="5"/>
        <end position="142"/>
    </location>
</feature>